<dbReference type="InterPro" id="IPR002156">
    <property type="entry name" value="RNaseH_domain"/>
</dbReference>
<evidence type="ECO:0000256" key="7">
    <source>
        <dbReference type="ARBA" id="ARBA00022771"/>
    </source>
</evidence>
<dbReference type="EMBL" id="QGMF01000781">
    <property type="protein sequence ID" value="TVY14040.1"/>
    <property type="molecule type" value="Genomic_DNA"/>
</dbReference>
<proteinExistence type="inferred from homology"/>
<dbReference type="Pfam" id="PF00075">
    <property type="entry name" value="RNase_H"/>
    <property type="match status" value="1"/>
</dbReference>
<dbReference type="Gene3D" id="3.30.60.90">
    <property type="match status" value="1"/>
</dbReference>
<keyword evidence="7" id="KW-0863">Zinc-finger</keyword>
<evidence type="ECO:0000256" key="1">
    <source>
        <dbReference type="ARBA" id="ARBA00000077"/>
    </source>
</evidence>
<dbReference type="InterPro" id="IPR000433">
    <property type="entry name" value="Znf_ZZ"/>
</dbReference>
<dbReference type="GO" id="GO:0003676">
    <property type="term" value="F:nucleic acid binding"/>
    <property type="evidence" value="ECO:0007669"/>
    <property type="project" value="InterPro"/>
</dbReference>
<dbReference type="EC" id="3.1.26.4" evidence="3"/>
<evidence type="ECO:0000256" key="6">
    <source>
        <dbReference type="ARBA" id="ARBA00022759"/>
    </source>
</evidence>
<keyword evidence="4" id="KW-0540">Nuclease</keyword>
<keyword evidence="8" id="KW-0378">Hydrolase</keyword>
<dbReference type="GO" id="GO:0004523">
    <property type="term" value="F:RNA-DNA hybrid ribonuclease activity"/>
    <property type="evidence" value="ECO:0007669"/>
    <property type="project" value="UniProtKB-EC"/>
</dbReference>
<dbReference type="InterPro" id="IPR012337">
    <property type="entry name" value="RNaseH-like_sf"/>
</dbReference>
<dbReference type="Gene3D" id="3.30.420.10">
    <property type="entry name" value="Ribonuclease H-like superfamily/Ribonuclease H"/>
    <property type="match status" value="1"/>
</dbReference>
<dbReference type="Pfam" id="PF00569">
    <property type="entry name" value="ZZ"/>
    <property type="match status" value="1"/>
</dbReference>
<dbReference type="InterPro" id="IPR050092">
    <property type="entry name" value="RNase_H"/>
</dbReference>
<dbReference type="PROSITE" id="PS01357">
    <property type="entry name" value="ZF_ZZ_1"/>
    <property type="match status" value="1"/>
</dbReference>
<dbReference type="SMART" id="SM00291">
    <property type="entry name" value="ZnF_ZZ"/>
    <property type="match status" value="1"/>
</dbReference>
<organism evidence="11 12">
    <name type="scientific">Lachnellula arida</name>
    <dbReference type="NCBI Taxonomy" id="1316785"/>
    <lineage>
        <taxon>Eukaryota</taxon>
        <taxon>Fungi</taxon>
        <taxon>Dikarya</taxon>
        <taxon>Ascomycota</taxon>
        <taxon>Pezizomycotina</taxon>
        <taxon>Leotiomycetes</taxon>
        <taxon>Helotiales</taxon>
        <taxon>Lachnaceae</taxon>
        <taxon>Lachnellula</taxon>
    </lineage>
</organism>
<reference evidence="11 12" key="1">
    <citation type="submission" date="2018-05" db="EMBL/GenBank/DDBJ databases">
        <title>Whole genome sequencing for identification of molecular markers to develop diagnostic detection tools for the regulated plant pathogen Lachnellula willkommii.</title>
        <authorList>
            <person name="Giroux E."/>
            <person name="Bilodeau G."/>
        </authorList>
    </citation>
    <scope>NUCLEOTIDE SEQUENCE [LARGE SCALE GENOMIC DNA]</scope>
    <source>
        <strain evidence="11 12">CBS 203.66</strain>
    </source>
</reference>
<dbReference type="SUPFAM" id="SSF53098">
    <property type="entry name" value="Ribonuclease H-like"/>
    <property type="match status" value="1"/>
</dbReference>
<evidence type="ECO:0000313" key="12">
    <source>
        <dbReference type="Proteomes" id="UP000469559"/>
    </source>
</evidence>
<evidence type="ECO:0000256" key="8">
    <source>
        <dbReference type="ARBA" id="ARBA00022801"/>
    </source>
</evidence>
<dbReference type="InterPro" id="IPR043145">
    <property type="entry name" value="Znf_ZZ_sf"/>
</dbReference>
<accession>A0A8T9B234</accession>
<dbReference type="PANTHER" id="PTHR10642">
    <property type="entry name" value="RIBONUCLEASE H1"/>
    <property type="match status" value="1"/>
</dbReference>
<evidence type="ECO:0000313" key="11">
    <source>
        <dbReference type="EMBL" id="TVY14040.1"/>
    </source>
</evidence>
<dbReference type="GO" id="GO:0008270">
    <property type="term" value="F:zinc ion binding"/>
    <property type="evidence" value="ECO:0007669"/>
    <property type="project" value="UniProtKB-KW"/>
</dbReference>
<evidence type="ECO:0000256" key="4">
    <source>
        <dbReference type="ARBA" id="ARBA00022722"/>
    </source>
</evidence>
<dbReference type="CDD" id="cd02340">
    <property type="entry name" value="ZZ_NBR1_like"/>
    <property type="match status" value="1"/>
</dbReference>
<dbReference type="GO" id="GO:0043137">
    <property type="term" value="P:DNA replication, removal of RNA primer"/>
    <property type="evidence" value="ECO:0007669"/>
    <property type="project" value="TreeGrafter"/>
</dbReference>
<comment type="catalytic activity">
    <reaction evidence="1">
        <text>Endonucleolytic cleavage to 5'-phosphomonoester.</text>
        <dbReference type="EC" id="3.1.26.4"/>
    </reaction>
</comment>
<keyword evidence="12" id="KW-1185">Reference proteome</keyword>
<name>A0A8T9B234_9HELO</name>
<comment type="similarity">
    <text evidence="2">Belongs to the RNase H family.</text>
</comment>
<dbReference type="SUPFAM" id="SSF57850">
    <property type="entry name" value="RING/U-box"/>
    <property type="match status" value="1"/>
</dbReference>
<dbReference type="PANTHER" id="PTHR10642:SF26">
    <property type="entry name" value="RIBONUCLEASE H1"/>
    <property type="match status" value="1"/>
</dbReference>
<evidence type="ECO:0000256" key="2">
    <source>
        <dbReference type="ARBA" id="ARBA00005300"/>
    </source>
</evidence>
<feature type="domain" description="RNase H type-1" evidence="10">
    <location>
        <begin position="121"/>
        <end position="234"/>
    </location>
</feature>
<evidence type="ECO:0000256" key="9">
    <source>
        <dbReference type="ARBA" id="ARBA00022833"/>
    </source>
</evidence>
<dbReference type="Proteomes" id="UP000469559">
    <property type="component" value="Unassembled WGS sequence"/>
</dbReference>
<keyword evidence="9" id="KW-0862">Zinc</keyword>
<evidence type="ECO:0000256" key="3">
    <source>
        <dbReference type="ARBA" id="ARBA00012180"/>
    </source>
</evidence>
<dbReference type="InterPro" id="IPR036397">
    <property type="entry name" value="RNaseH_sf"/>
</dbReference>
<evidence type="ECO:0000256" key="5">
    <source>
        <dbReference type="ARBA" id="ARBA00022723"/>
    </source>
</evidence>
<comment type="caution">
    <text evidence="11">The sequence shown here is derived from an EMBL/GenBank/DDBJ whole genome shotgun (WGS) entry which is preliminary data.</text>
</comment>
<keyword evidence="5" id="KW-0479">Metal-binding</keyword>
<sequence>MSIHARPTTPLQVVCDHCENYIRSYHYHCLQCDDFDLCSECVRKGVHCLEPEDVDSDSEDHYWIIRRVEGQEYSKVGKKLTPSTAKAIQSSYPTLFEPPDDLGDTPESLFSSDHRFICESDPQQILIYTDGACSRNGQIDAQAGYSFVYRPSAFSETGKLTHDGTINSSLETRGPTGQVYPQTSNRAELRAVIAALQFRDWSTDCNGGWRSLVFATDSEYVAINATQHIQRWES</sequence>
<protein>
    <recommendedName>
        <fullName evidence="3">ribonuclease H</fullName>
        <ecNumber evidence="3">3.1.26.4</ecNumber>
    </recommendedName>
</protein>
<dbReference type="AlphaFoldDB" id="A0A8T9B234"/>
<keyword evidence="6" id="KW-0255">Endonuclease</keyword>
<dbReference type="PROSITE" id="PS50879">
    <property type="entry name" value="RNASE_H_1"/>
    <property type="match status" value="1"/>
</dbReference>
<dbReference type="OrthoDB" id="407198at2759"/>
<gene>
    <name evidence="11" type="ORF">LARI1_G007595</name>
</gene>
<evidence type="ECO:0000259" key="10">
    <source>
        <dbReference type="PROSITE" id="PS50879"/>
    </source>
</evidence>